<dbReference type="PANTHER" id="PTHR46890">
    <property type="entry name" value="NON-LTR RETROLELEMENT REVERSE TRANSCRIPTASE-LIKE PROTEIN-RELATED"/>
    <property type="match status" value="1"/>
</dbReference>
<dbReference type="EMBL" id="JBDFQZ010000002">
    <property type="protein sequence ID" value="KAK9750274.1"/>
    <property type="molecule type" value="Genomic_DNA"/>
</dbReference>
<gene>
    <name evidence="1" type="ORF">RND81_02G183500</name>
</gene>
<keyword evidence="2" id="KW-1185">Reference proteome</keyword>
<accession>A0AAW1MMM0</accession>
<organism evidence="1 2">
    <name type="scientific">Saponaria officinalis</name>
    <name type="common">Common soapwort</name>
    <name type="synonym">Lychnis saponaria</name>
    <dbReference type="NCBI Taxonomy" id="3572"/>
    <lineage>
        <taxon>Eukaryota</taxon>
        <taxon>Viridiplantae</taxon>
        <taxon>Streptophyta</taxon>
        <taxon>Embryophyta</taxon>
        <taxon>Tracheophyta</taxon>
        <taxon>Spermatophyta</taxon>
        <taxon>Magnoliopsida</taxon>
        <taxon>eudicotyledons</taxon>
        <taxon>Gunneridae</taxon>
        <taxon>Pentapetalae</taxon>
        <taxon>Caryophyllales</taxon>
        <taxon>Caryophyllaceae</taxon>
        <taxon>Caryophylleae</taxon>
        <taxon>Saponaria</taxon>
    </lineage>
</organism>
<dbReference type="AlphaFoldDB" id="A0AAW1MMM0"/>
<dbReference type="Proteomes" id="UP001443914">
    <property type="component" value="Unassembled WGS sequence"/>
</dbReference>
<reference evidence="1" key="1">
    <citation type="submission" date="2024-03" db="EMBL/GenBank/DDBJ databases">
        <title>WGS assembly of Saponaria officinalis var. Norfolk2.</title>
        <authorList>
            <person name="Jenkins J."/>
            <person name="Shu S."/>
            <person name="Grimwood J."/>
            <person name="Barry K."/>
            <person name="Goodstein D."/>
            <person name="Schmutz J."/>
            <person name="Leebens-Mack J."/>
            <person name="Osbourn A."/>
        </authorList>
    </citation>
    <scope>NUCLEOTIDE SEQUENCE [LARGE SCALE GENOMIC DNA]</scope>
    <source>
        <strain evidence="1">JIC</strain>
    </source>
</reference>
<dbReference type="InterPro" id="IPR052343">
    <property type="entry name" value="Retrotransposon-Effector_Assoc"/>
</dbReference>
<dbReference type="PANTHER" id="PTHR46890:SF48">
    <property type="entry name" value="RNA-DIRECTED DNA POLYMERASE"/>
    <property type="match status" value="1"/>
</dbReference>
<evidence type="ECO:0008006" key="3">
    <source>
        <dbReference type="Google" id="ProtNLM"/>
    </source>
</evidence>
<sequence length="412" mass="48414">MCGGSRAALWNSEWFEMFPHVKNFHLDREWSDHAPIKVALEGRISEYEGRRKMFRFEQIWVGENGCEETVSSAWDNGGEDLLSSLGRCAKELQAWKGLSIGKVLRDLHKKRRQLKRLNEGGRTAAVISERKRVVADFVLLLKQEKLYWRQRSHDLWLKDGDRNTKFFHRKAGQRKQKNLITKIIDDDGVIREGNRHVERVATKYFRDLFKTSNPTNFEDVLDGVAGRVTREMNSILTKEYTENQSAFTLGWLITDNILVAFVIFHHMKNNRSKGRYMAMALDMSKAYDRVEWIFLEIIQPKRGMRQEDPLSTYLFILCAEVISSLIRNAVFADDSSHFVKAKINEAENVKQLLMKYVMASEQRVNYDKTTISFSRRVSLEVNRDWRVVLVCALLRIMTNIWDYQWWSDDQKR</sequence>
<comment type="caution">
    <text evidence="1">The sequence shown here is derived from an EMBL/GenBank/DDBJ whole genome shotgun (WGS) entry which is preliminary data.</text>
</comment>
<name>A0AAW1MMM0_SAPOF</name>
<evidence type="ECO:0000313" key="2">
    <source>
        <dbReference type="Proteomes" id="UP001443914"/>
    </source>
</evidence>
<proteinExistence type="predicted"/>
<evidence type="ECO:0000313" key="1">
    <source>
        <dbReference type="EMBL" id="KAK9750274.1"/>
    </source>
</evidence>
<protein>
    <recommendedName>
        <fullName evidence="3">Reverse transcriptase</fullName>
    </recommendedName>
</protein>